<keyword evidence="5" id="KW-1185">Reference proteome</keyword>
<keyword evidence="2" id="KW-0732">Signal</keyword>
<dbReference type="OMA" id="YAFPLEE"/>
<protein>
    <submittedName>
        <fullName evidence="3 4">Uncharacterized protein</fullName>
    </submittedName>
</protein>
<feature type="compositionally biased region" description="Low complexity" evidence="1">
    <location>
        <begin position="158"/>
        <end position="193"/>
    </location>
</feature>
<feature type="region of interest" description="Disordered" evidence="1">
    <location>
        <begin position="214"/>
        <end position="290"/>
    </location>
</feature>
<feature type="chain" id="PRO_5014566595" evidence="2">
    <location>
        <begin position="26"/>
        <end position="290"/>
    </location>
</feature>
<dbReference type="HOGENOM" id="CLU_1120889_0_0_1"/>
<evidence type="ECO:0000313" key="5">
    <source>
        <dbReference type="Proteomes" id="UP000002320"/>
    </source>
</evidence>
<feature type="signal peptide" evidence="2">
    <location>
        <begin position="1"/>
        <end position="25"/>
    </location>
</feature>
<proteinExistence type="predicted"/>
<dbReference type="PROSITE" id="PS51257">
    <property type="entry name" value="PROKAR_LIPOPROTEIN"/>
    <property type="match status" value="1"/>
</dbReference>
<dbReference type="AlphaFoldDB" id="B0WAD1"/>
<dbReference type="EMBL" id="DS231870">
    <property type="protein sequence ID" value="EDS41021.1"/>
    <property type="molecule type" value="Genomic_DNA"/>
</dbReference>
<dbReference type="Proteomes" id="UP000002320">
    <property type="component" value="Unassembled WGS sequence"/>
</dbReference>
<dbReference type="InParanoid" id="B0WAD1"/>
<gene>
    <name evidence="4" type="primary">6035481</name>
    <name evidence="3" type="ORF">CpipJ_CPIJ003983</name>
</gene>
<feature type="compositionally biased region" description="Basic and acidic residues" evidence="1">
    <location>
        <begin position="275"/>
        <end position="290"/>
    </location>
</feature>
<feature type="region of interest" description="Disordered" evidence="1">
    <location>
        <begin position="33"/>
        <end position="199"/>
    </location>
</feature>
<dbReference type="VEuPathDB" id="VectorBase:CQUJHB006113"/>
<dbReference type="KEGG" id="cqu:CpipJ_CPIJ003983"/>
<evidence type="ECO:0000313" key="4">
    <source>
        <dbReference type="EnsemblMetazoa" id="CPIJ003983-PA"/>
    </source>
</evidence>
<name>B0WAD1_CULQU</name>
<dbReference type="EnsemblMetazoa" id="CPIJ003983-RA">
    <property type="protein sequence ID" value="CPIJ003983-PA"/>
    <property type="gene ID" value="CPIJ003983"/>
</dbReference>
<feature type="compositionally biased region" description="Acidic residues" evidence="1">
    <location>
        <begin position="265"/>
        <end position="274"/>
    </location>
</feature>
<accession>B0WAD1</accession>
<dbReference type="eggNOG" id="ENOG502T8M3">
    <property type="taxonomic scope" value="Eukaryota"/>
</dbReference>
<reference evidence="3" key="1">
    <citation type="submission" date="2007-03" db="EMBL/GenBank/DDBJ databases">
        <title>Annotation of Culex pipiens quinquefasciatus.</title>
        <authorList>
            <consortium name="The Broad Institute Genome Sequencing Platform"/>
            <person name="Atkinson P.W."/>
            <person name="Hemingway J."/>
            <person name="Christensen B.M."/>
            <person name="Higgs S."/>
            <person name="Kodira C."/>
            <person name="Hannick L."/>
            <person name="Megy K."/>
            <person name="O'Leary S."/>
            <person name="Pearson M."/>
            <person name="Haas B.J."/>
            <person name="Mauceli E."/>
            <person name="Wortman J.R."/>
            <person name="Lee N.H."/>
            <person name="Guigo R."/>
            <person name="Stanke M."/>
            <person name="Alvarado L."/>
            <person name="Amedeo P."/>
            <person name="Antoine C.H."/>
            <person name="Arensburger P."/>
            <person name="Bidwell S.L."/>
            <person name="Crawford M."/>
            <person name="Camaro F."/>
            <person name="Devon K."/>
            <person name="Engels R."/>
            <person name="Hammond M."/>
            <person name="Howarth C."/>
            <person name="Koehrsen M."/>
            <person name="Lawson D."/>
            <person name="Montgomery P."/>
            <person name="Nene V."/>
            <person name="Nusbaum C."/>
            <person name="Puiu D."/>
            <person name="Romero-Severson J."/>
            <person name="Severson D.W."/>
            <person name="Shumway M."/>
            <person name="Sisk P."/>
            <person name="Stolte C."/>
            <person name="Zeng Q."/>
            <person name="Eisenstadt E."/>
            <person name="Fraser-Liggett C."/>
            <person name="Strausberg R."/>
            <person name="Galagan J."/>
            <person name="Birren B."/>
            <person name="Collins F.H."/>
        </authorList>
    </citation>
    <scope>NUCLEOTIDE SEQUENCE [LARGE SCALE GENOMIC DNA]</scope>
    <source>
        <strain evidence="3">JHB</strain>
    </source>
</reference>
<dbReference type="OrthoDB" id="8054348at2759"/>
<evidence type="ECO:0000256" key="2">
    <source>
        <dbReference type="SAM" id="SignalP"/>
    </source>
</evidence>
<feature type="compositionally biased region" description="Basic and acidic residues" evidence="1">
    <location>
        <begin position="84"/>
        <end position="101"/>
    </location>
</feature>
<feature type="compositionally biased region" description="Polar residues" evidence="1">
    <location>
        <begin position="56"/>
        <end position="70"/>
    </location>
</feature>
<evidence type="ECO:0000256" key="1">
    <source>
        <dbReference type="SAM" id="MobiDB-lite"/>
    </source>
</evidence>
<reference evidence="4" key="2">
    <citation type="submission" date="2020-05" db="UniProtKB">
        <authorList>
            <consortium name="EnsemblMetazoa"/>
        </authorList>
    </citation>
    <scope>IDENTIFICATION</scope>
    <source>
        <strain evidence="4">JHB</strain>
    </source>
</reference>
<sequence length="290" mass="30921">MSPYGREMLKFTCVVLLAVAATVSCIPIEPESSKAGLVRPSPINPDVVSEPLPEEVSTTTTQATRVSNIQKIPARGTKLSATLDQDKSTTEAPAKEKRETATESTTPPKSNFRRDQPSTPSAAHKQTGVTTTTAEPVSLKTPIVHPSGLKVRRSADETTTTTNKTPSGSSTTTRGPMPDSGSSSSSSNDDNSGPHFIRPVPVDQILKNLHEAAPQHHQQVAQHQHEQAKAVVETTTGAADGESAPGTTVNDHKFHRKNKTTTTEAPEEEEEDGGEDSKESSEGDSKQDKQ</sequence>
<organism>
    <name type="scientific">Culex quinquefasciatus</name>
    <name type="common">Southern house mosquito</name>
    <name type="synonym">Culex pungens</name>
    <dbReference type="NCBI Taxonomy" id="7176"/>
    <lineage>
        <taxon>Eukaryota</taxon>
        <taxon>Metazoa</taxon>
        <taxon>Ecdysozoa</taxon>
        <taxon>Arthropoda</taxon>
        <taxon>Hexapoda</taxon>
        <taxon>Insecta</taxon>
        <taxon>Pterygota</taxon>
        <taxon>Neoptera</taxon>
        <taxon>Endopterygota</taxon>
        <taxon>Diptera</taxon>
        <taxon>Nematocera</taxon>
        <taxon>Culicoidea</taxon>
        <taxon>Culicidae</taxon>
        <taxon>Culicinae</taxon>
        <taxon>Culicini</taxon>
        <taxon>Culex</taxon>
        <taxon>Culex</taxon>
    </lineage>
</organism>
<dbReference type="VEuPathDB" id="VectorBase:CPIJ003983"/>
<evidence type="ECO:0000313" key="3">
    <source>
        <dbReference type="EMBL" id="EDS41021.1"/>
    </source>
</evidence>